<dbReference type="OrthoDB" id="389114at2759"/>
<proteinExistence type="predicted"/>
<organism evidence="1 2">
    <name type="scientific">Plasmodium vivax Mauritania I</name>
    <dbReference type="NCBI Taxonomy" id="1035515"/>
    <lineage>
        <taxon>Eukaryota</taxon>
        <taxon>Sar</taxon>
        <taxon>Alveolata</taxon>
        <taxon>Apicomplexa</taxon>
        <taxon>Aconoidasida</taxon>
        <taxon>Haemosporida</taxon>
        <taxon>Plasmodiidae</taxon>
        <taxon>Plasmodium</taxon>
        <taxon>Plasmodium (Plasmodium)</taxon>
    </lineage>
</organism>
<dbReference type="EMBL" id="KQ235146">
    <property type="protein sequence ID" value="KMZ89735.1"/>
    <property type="molecule type" value="Genomic_DNA"/>
</dbReference>
<dbReference type="Proteomes" id="UP000053776">
    <property type="component" value="Unassembled WGS sequence"/>
</dbReference>
<dbReference type="AlphaFoldDB" id="A0A0J9T2U5"/>
<gene>
    <name evidence="1" type="ORF">PVMG_04565</name>
</gene>
<sequence length="302" mass="35264">MNEEFWATYDEFDKTLDGDIHINKYHTFCDLIKDKYTENKEEQHKFCLKLVRNLGCYPLESHRYFDPNKNRCNILYYWIYNSVKNKQISNNLIADCFGDYVYHMGNIKITPKCYYHPYEDIYKEPMNMIILEIFQSTMKTVTDMLDMENNTFDPDLQKYICECVNIYKELNKKYCHHKDQKRTLTCSMLDTVKQTYNLYLSDKEYQKYKIPSLDNVEKVYTDKCMPSKLQVPLNAPRENDGLALPSLSENSDGQLDEFSSPHPFIGEKSGSSISSTMSTAVGTMAGASSIIALLYKVTQICI</sequence>
<dbReference type="InterPro" id="IPR008780">
    <property type="entry name" value="Plasmodium_Vir"/>
</dbReference>
<evidence type="ECO:0000313" key="1">
    <source>
        <dbReference type="EMBL" id="KMZ89735.1"/>
    </source>
</evidence>
<evidence type="ECO:0000313" key="2">
    <source>
        <dbReference type="Proteomes" id="UP000053776"/>
    </source>
</evidence>
<protein>
    <recommendedName>
        <fullName evidence="3">VIR protein</fullName>
    </recommendedName>
</protein>
<name>A0A0J9T2U5_PLAVI</name>
<reference evidence="1 2" key="1">
    <citation type="submission" date="2011-08" db="EMBL/GenBank/DDBJ databases">
        <title>The Genome Sequence of Plasmodium vivax Mauritania I.</title>
        <authorList>
            <consortium name="The Broad Institute Genome Sequencing Platform"/>
            <consortium name="The Broad Institute Genome Sequencing Center for Infectious Disease"/>
            <person name="Neafsey D."/>
            <person name="Carlton J."/>
            <person name="Barnwell J."/>
            <person name="Collins W."/>
            <person name="Escalante A."/>
            <person name="Mullikin J."/>
            <person name="Saul A."/>
            <person name="Guigo R."/>
            <person name="Camara F."/>
            <person name="Young S.K."/>
            <person name="Zeng Q."/>
            <person name="Gargeya S."/>
            <person name="Fitzgerald M."/>
            <person name="Haas B."/>
            <person name="Abouelleil A."/>
            <person name="Alvarado L."/>
            <person name="Arachchi H.M."/>
            <person name="Berlin A."/>
            <person name="Brown A."/>
            <person name="Chapman S.B."/>
            <person name="Chen Z."/>
            <person name="Dunbar C."/>
            <person name="Freedman E."/>
            <person name="Gearin G."/>
            <person name="Gellesch M."/>
            <person name="Goldberg J."/>
            <person name="Griggs A."/>
            <person name="Gujja S."/>
            <person name="Heiman D."/>
            <person name="Howarth C."/>
            <person name="Larson L."/>
            <person name="Lui A."/>
            <person name="MacDonald P.J.P."/>
            <person name="Montmayeur A."/>
            <person name="Murphy C."/>
            <person name="Neiman D."/>
            <person name="Pearson M."/>
            <person name="Priest M."/>
            <person name="Roberts A."/>
            <person name="Saif S."/>
            <person name="Shea T."/>
            <person name="Shenoy N."/>
            <person name="Sisk P."/>
            <person name="Stolte C."/>
            <person name="Sykes S."/>
            <person name="Wortman J."/>
            <person name="Nusbaum C."/>
            <person name="Birren B."/>
        </authorList>
    </citation>
    <scope>NUCLEOTIDE SEQUENCE [LARGE SCALE GENOMIC DNA]</scope>
    <source>
        <strain evidence="1 2">Mauritania I</strain>
    </source>
</reference>
<dbReference type="Pfam" id="PF05795">
    <property type="entry name" value="Plasmodium_Vir"/>
    <property type="match status" value="1"/>
</dbReference>
<evidence type="ECO:0008006" key="3">
    <source>
        <dbReference type="Google" id="ProtNLM"/>
    </source>
</evidence>
<accession>A0A0J9T2U5</accession>